<accession>A0A1G6JKC5</accession>
<keyword evidence="1" id="KW-0732">Signal</keyword>
<name>A0A1G6JKC5_9ACTN</name>
<feature type="chain" id="PRO_5011775140" description="DUF3152 domain-containing protein" evidence="1">
    <location>
        <begin position="27"/>
        <end position="369"/>
    </location>
</feature>
<dbReference type="Proteomes" id="UP000199034">
    <property type="component" value="Unassembled WGS sequence"/>
</dbReference>
<protein>
    <recommendedName>
        <fullName evidence="2">DUF3152 domain-containing protein</fullName>
    </recommendedName>
</protein>
<dbReference type="Gene3D" id="2.60.40.2700">
    <property type="match status" value="2"/>
</dbReference>
<evidence type="ECO:0000313" key="3">
    <source>
        <dbReference type="EMBL" id="SDC19199.1"/>
    </source>
</evidence>
<sequence length="369" mass="40456">MGLRVLLLAVVLAVAGAVLPATPAAAVPVATAPPVVTGDPTYDEVLVAGVGSWTPTPTAYAYQWRRDGAPIAGATERRYRLGLDDLGTRVAVTVTATDASGSAAATSAATSPVARATIRHRTRPAVVGTLRFGRTVRADIGRWSVRPTRVRYQWLRDGRPIKGETRRRHAVSPRDVGHRLRVRVTVRAPGHDWATATSRARGRVAHRVDVRRTVTYDVETRGRITASLRTFRRLVQQTYDDPRGWRGAGVRFRRVQDGGRFTVVLAEASRVPAFSSVCSVQWSCRVGRYVVINQTRWQHASPAWNDARGSLRDYRHMVVNHETGHWLGFGHAGCPGRGRPAPVMMQQSKGLGGCRFNPFPTGSELARAR</sequence>
<dbReference type="STRING" id="1045774.SAMN05421872_101507"/>
<keyword evidence="4" id="KW-1185">Reference proteome</keyword>
<evidence type="ECO:0000256" key="1">
    <source>
        <dbReference type="SAM" id="SignalP"/>
    </source>
</evidence>
<dbReference type="InterPro" id="IPR022603">
    <property type="entry name" value="DUF3152"/>
</dbReference>
<dbReference type="AlphaFoldDB" id="A0A1G6JKC5"/>
<dbReference type="EMBL" id="FMZM01000001">
    <property type="protein sequence ID" value="SDC19199.1"/>
    <property type="molecule type" value="Genomic_DNA"/>
</dbReference>
<gene>
    <name evidence="3" type="ORF">SAMN05421872_101507</name>
</gene>
<dbReference type="RefSeq" id="WP_139175383.1">
    <property type="nucleotide sequence ID" value="NZ_FMZM01000001.1"/>
</dbReference>
<dbReference type="Pfam" id="PF11350">
    <property type="entry name" value="DUF3152"/>
    <property type="match status" value="1"/>
</dbReference>
<dbReference type="OrthoDB" id="9779865at2"/>
<feature type="domain" description="DUF3152" evidence="2">
    <location>
        <begin position="212"/>
        <end position="351"/>
    </location>
</feature>
<reference evidence="3 4" key="1">
    <citation type="submission" date="2016-10" db="EMBL/GenBank/DDBJ databases">
        <authorList>
            <person name="de Groot N.N."/>
        </authorList>
    </citation>
    <scope>NUCLEOTIDE SEQUENCE [LARGE SCALE GENOMIC DNA]</scope>
    <source>
        <strain evidence="3 4">CGMCC 4.6858</strain>
    </source>
</reference>
<dbReference type="SUPFAM" id="SSF55486">
    <property type="entry name" value="Metalloproteases ('zincins'), catalytic domain"/>
    <property type="match status" value="1"/>
</dbReference>
<evidence type="ECO:0000313" key="4">
    <source>
        <dbReference type="Proteomes" id="UP000199034"/>
    </source>
</evidence>
<organism evidence="3 4">
    <name type="scientific">Nocardioides lianchengensis</name>
    <dbReference type="NCBI Taxonomy" id="1045774"/>
    <lineage>
        <taxon>Bacteria</taxon>
        <taxon>Bacillati</taxon>
        <taxon>Actinomycetota</taxon>
        <taxon>Actinomycetes</taxon>
        <taxon>Propionibacteriales</taxon>
        <taxon>Nocardioidaceae</taxon>
        <taxon>Nocardioides</taxon>
    </lineage>
</organism>
<evidence type="ECO:0000259" key="2">
    <source>
        <dbReference type="Pfam" id="PF11350"/>
    </source>
</evidence>
<feature type="signal peptide" evidence="1">
    <location>
        <begin position="1"/>
        <end position="26"/>
    </location>
</feature>
<proteinExistence type="predicted"/>